<protein>
    <submittedName>
        <fullName evidence="1">Uncharacterized protein</fullName>
    </submittedName>
</protein>
<accession>A0A382X4C7</accession>
<evidence type="ECO:0000313" key="1">
    <source>
        <dbReference type="EMBL" id="SVD65455.1"/>
    </source>
</evidence>
<reference evidence="1" key="1">
    <citation type="submission" date="2018-05" db="EMBL/GenBank/DDBJ databases">
        <authorList>
            <person name="Lanie J.A."/>
            <person name="Ng W.-L."/>
            <person name="Kazmierczak K.M."/>
            <person name="Andrzejewski T.M."/>
            <person name="Davidsen T.M."/>
            <person name="Wayne K.J."/>
            <person name="Tettelin H."/>
            <person name="Glass J.I."/>
            <person name="Rusch D."/>
            <person name="Podicherti R."/>
            <person name="Tsui H.-C.T."/>
            <person name="Winkler M.E."/>
        </authorList>
    </citation>
    <scope>NUCLEOTIDE SEQUENCE</scope>
</reference>
<gene>
    <name evidence="1" type="ORF">METZ01_LOCUS418309</name>
</gene>
<organism evidence="1">
    <name type="scientific">marine metagenome</name>
    <dbReference type="NCBI Taxonomy" id="408172"/>
    <lineage>
        <taxon>unclassified sequences</taxon>
        <taxon>metagenomes</taxon>
        <taxon>ecological metagenomes</taxon>
    </lineage>
</organism>
<proteinExistence type="predicted"/>
<dbReference type="AlphaFoldDB" id="A0A382X4C7"/>
<dbReference type="EMBL" id="UINC01164544">
    <property type="protein sequence ID" value="SVD65455.1"/>
    <property type="molecule type" value="Genomic_DNA"/>
</dbReference>
<sequence>MLVNYPMTGLLMKVWINRQLPTSPRQVLGMEILSDACLI</sequence>
<name>A0A382X4C7_9ZZZZ</name>